<dbReference type="InterPro" id="IPR001845">
    <property type="entry name" value="HTH_ArsR_DNA-bd_dom"/>
</dbReference>
<evidence type="ECO:0000259" key="4">
    <source>
        <dbReference type="PROSITE" id="PS50987"/>
    </source>
</evidence>
<dbReference type="RefSeq" id="WP_102907124.1">
    <property type="nucleotide sequence ID" value="NZ_POUC01000003.1"/>
</dbReference>
<dbReference type="OrthoDB" id="9784339at2"/>
<dbReference type="PANTHER" id="PTHR43132:SF6">
    <property type="entry name" value="HTH-TYPE TRANSCRIPTIONAL REPRESSOR CZRA"/>
    <property type="match status" value="1"/>
</dbReference>
<keyword evidence="1" id="KW-0805">Transcription regulation</keyword>
<keyword evidence="3" id="KW-0804">Transcription</keyword>
<dbReference type="PRINTS" id="PR00778">
    <property type="entry name" value="HTHARSR"/>
</dbReference>
<evidence type="ECO:0000313" key="6">
    <source>
        <dbReference type="Proteomes" id="UP000235943"/>
    </source>
</evidence>
<dbReference type="CDD" id="cd00090">
    <property type="entry name" value="HTH_ARSR"/>
    <property type="match status" value="1"/>
</dbReference>
<dbReference type="SMART" id="SM00418">
    <property type="entry name" value="HTH_ARSR"/>
    <property type="match status" value="1"/>
</dbReference>
<protein>
    <submittedName>
        <fullName evidence="5">Transcriptional regulator</fullName>
    </submittedName>
</protein>
<evidence type="ECO:0000256" key="3">
    <source>
        <dbReference type="ARBA" id="ARBA00023163"/>
    </source>
</evidence>
<dbReference type="GO" id="GO:0003700">
    <property type="term" value="F:DNA-binding transcription factor activity"/>
    <property type="evidence" value="ECO:0007669"/>
    <property type="project" value="InterPro"/>
</dbReference>
<dbReference type="NCBIfam" id="NF033788">
    <property type="entry name" value="HTH_metalloreg"/>
    <property type="match status" value="1"/>
</dbReference>
<dbReference type="GO" id="GO:0003677">
    <property type="term" value="F:DNA binding"/>
    <property type="evidence" value="ECO:0007669"/>
    <property type="project" value="UniProtKB-KW"/>
</dbReference>
<dbReference type="Gene3D" id="1.10.10.10">
    <property type="entry name" value="Winged helix-like DNA-binding domain superfamily/Winged helix DNA-binding domain"/>
    <property type="match status" value="1"/>
</dbReference>
<dbReference type="PANTHER" id="PTHR43132">
    <property type="entry name" value="ARSENICAL RESISTANCE OPERON REPRESSOR ARSR-RELATED"/>
    <property type="match status" value="1"/>
</dbReference>
<accession>A0A2N8TYD1</accession>
<organism evidence="5 6">
    <name type="scientific">Streptomyces cahuitamycinicus</name>
    <dbReference type="NCBI Taxonomy" id="2070367"/>
    <lineage>
        <taxon>Bacteria</taxon>
        <taxon>Bacillati</taxon>
        <taxon>Actinomycetota</taxon>
        <taxon>Actinomycetes</taxon>
        <taxon>Kitasatosporales</taxon>
        <taxon>Streptomycetaceae</taxon>
        <taxon>Streptomyces</taxon>
    </lineage>
</organism>
<dbReference type="SUPFAM" id="SSF46785">
    <property type="entry name" value="Winged helix' DNA-binding domain"/>
    <property type="match status" value="1"/>
</dbReference>
<feature type="domain" description="HTH arsR-type" evidence="4">
    <location>
        <begin position="29"/>
        <end position="124"/>
    </location>
</feature>
<dbReference type="InterPro" id="IPR036390">
    <property type="entry name" value="WH_DNA-bd_sf"/>
</dbReference>
<dbReference type="Proteomes" id="UP000235943">
    <property type="component" value="Unassembled WGS sequence"/>
</dbReference>
<keyword evidence="2" id="KW-0238">DNA-binding</keyword>
<dbReference type="EMBL" id="POUC01000003">
    <property type="protein sequence ID" value="PNG24016.1"/>
    <property type="molecule type" value="Genomic_DNA"/>
</dbReference>
<evidence type="ECO:0000256" key="2">
    <source>
        <dbReference type="ARBA" id="ARBA00023125"/>
    </source>
</evidence>
<dbReference type="InterPro" id="IPR051011">
    <property type="entry name" value="Metal_resp_trans_reg"/>
</dbReference>
<dbReference type="InterPro" id="IPR036388">
    <property type="entry name" value="WH-like_DNA-bd_sf"/>
</dbReference>
<proteinExistence type="predicted"/>
<keyword evidence="6" id="KW-1185">Reference proteome</keyword>
<dbReference type="InterPro" id="IPR011991">
    <property type="entry name" value="ArsR-like_HTH"/>
</dbReference>
<comment type="caution">
    <text evidence="5">The sequence shown here is derived from an EMBL/GenBank/DDBJ whole genome shotgun (WGS) entry which is preliminary data.</text>
</comment>
<dbReference type="AlphaFoldDB" id="A0A2N8TYD1"/>
<dbReference type="PROSITE" id="PS50987">
    <property type="entry name" value="HTH_ARSR_2"/>
    <property type="match status" value="1"/>
</dbReference>
<evidence type="ECO:0000313" key="5">
    <source>
        <dbReference type="EMBL" id="PNG24016.1"/>
    </source>
</evidence>
<gene>
    <name evidence="5" type="ORF">C1J00_00995</name>
</gene>
<sequence length="124" mass="13183">MTEERVDACDLLCLDLPHAEEIRGRLPALGSLEPAASAAKGMADPTRLNVAAALAAGDELCVCDLAWIVGQAQNLVSHHVRQLRNAGLATSRRNGRLVMYTLTERGRALLGVLLGDDVDAAIEI</sequence>
<evidence type="ECO:0000256" key="1">
    <source>
        <dbReference type="ARBA" id="ARBA00023015"/>
    </source>
</evidence>
<reference evidence="5 6" key="1">
    <citation type="submission" date="2018-01" db="EMBL/GenBank/DDBJ databases">
        <title>Draft genome sequence of Streptomyces sp. 13K301.</title>
        <authorList>
            <person name="Sahin N."/>
            <person name="Saygin H."/>
            <person name="Ay H."/>
        </authorList>
    </citation>
    <scope>NUCLEOTIDE SEQUENCE [LARGE SCALE GENOMIC DNA]</scope>
    <source>
        <strain evidence="5 6">13K301</strain>
    </source>
</reference>
<dbReference type="Pfam" id="PF01022">
    <property type="entry name" value="HTH_5"/>
    <property type="match status" value="1"/>
</dbReference>
<name>A0A2N8TYD1_9ACTN</name>